<accession>A0A1E3VLW5</accession>
<keyword evidence="1" id="KW-0812">Transmembrane</keyword>
<sequence>MSGHVRKLVGTVVLLVFLLVYIAVAAAIGSGRIAEANSVFQFLYFLVAGLLWVAPAALLIRWMARPD</sequence>
<dbReference type="EMBL" id="LPWE01000012">
    <property type="protein sequence ID" value="ODR94301.1"/>
    <property type="molecule type" value="Genomic_DNA"/>
</dbReference>
<organism evidence="2 3">
    <name type="scientific">Methyloceanibacter stevinii</name>
    <dbReference type="NCBI Taxonomy" id="1774970"/>
    <lineage>
        <taxon>Bacteria</taxon>
        <taxon>Pseudomonadati</taxon>
        <taxon>Pseudomonadota</taxon>
        <taxon>Alphaproteobacteria</taxon>
        <taxon>Hyphomicrobiales</taxon>
        <taxon>Hyphomicrobiaceae</taxon>
        <taxon>Methyloceanibacter</taxon>
    </lineage>
</organism>
<protein>
    <recommendedName>
        <fullName evidence="4">DUF2842 domain-containing protein</fullName>
    </recommendedName>
</protein>
<proteinExistence type="predicted"/>
<comment type="caution">
    <text evidence="2">The sequence shown here is derived from an EMBL/GenBank/DDBJ whole genome shotgun (WGS) entry which is preliminary data.</text>
</comment>
<dbReference type="RefSeq" id="WP_069444668.1">
    <property type="nucleotide sequence ID" value="NZ_LPWE01000012.1"/>
</dbReference>
<evidence type="ECO:0000256" key="1">
    <source>
        <dbReference type="SAM" id="Phobius"/>
    </source>
</evidence>
<evidence type="ECO:0000313" key="2">
    <source>
        <dbReference type="EMBL" id="ODR94301.1"/>
    </source>
</evidence>
<evidence type="ECO:0008006" key="4">
    <source>
        <dbReference type="Google" id="ProtNLM"/>
    </source>
</evidence>
<feature type="transmembrane region" description="Helical" evidence="1">
    <location>
        <begin position="43"/>
        <end position="64"/>
    </location>
</feature>
<dbReference type="InterPro" id="IPR021265">
    <property type="entry name" value="DUF2842"/>
</dbReference>
<gene>
    <name evidence="2" type="ORF">AUC70_06300</name>
</gene>
<keyword evidence="1" id="KW-1133">Transmembrane helix</keyword>
<keyword evidence="1" id="KW-0472">Membrane</keyword>
<evidence type="ECO:0000313" key="3">
    <source>
        <dbReference type="Proteomes" id="UP000094172"/>
    </source>
</evidence>
<dbReference type="AlphaFoldDB" id="A0A1E3VLW5"/>
<keyword evidence="3" id="KW-1185">Reference proteome</keyword>
<reference evidence="2 3" key="1">
    <citation type="journal article" date="2016" name="Environ. Microbiol.">
        <title>New Methyloceanibacter diversity from North Sea sediments includes methanotroph containing solely the soluble methane monooxygenase.</title>
        <authorList>
            <person name="Vekeman B."/>
            <person name="Kerckhof F.M."/>
            <person name="Cremers G."/>
            <person name="de Vos P."/>
            <person name="Vandamme P."/>
            <person name="Boon N."/>
            <person name="Op den Camp H.J."/>
            <person name="Heylen K."/>
        </authorList>
    </citation>
    <scope>NUCLEOTIDE SEQUENCE [LARGE SCALE GENOMIC DNA]</scope>
    <source>
        <strain evidence="2 3">R-67176</strain>
    </source>
</reference>
<name>A0A1E3VLW5_9HYPH</name>
<dbReference type="STRING" id="1774970.AUC70_06300"/>
<dbReference type="Proteomes" id="UP000094172">
    <property type="component" value="Unassembled WGS sequence"/>
</dbReference>
<dbReference type="Pfam" id="PF11003">
    <property type="entry name" value="DUF2842"/>
    <property type="match status" value="1"/>
</dbReference>